<proteinExistence type="predicted"/>
<dbReference type="GO" id="GO:0004519">
    <property type="term" value="F:endonuclease activity"/>
    <property type="evidence" value="ECO:0007669"/>
    <property type="project" value="UniProtKB-KW"/>
</dbReference>
<sequence>MRWVRGRTRGYRPCRKPVRHCDGVGIPPRPGHRPPCGRAQVQGGRQGRRAPALCGARGMHGQPRALHGGVLALATKTRYANGHARRQVRAWLKAQGLPCHICGMAIDYDLPAGDPMSFEVDEIVPVSKGGSPIDRANVAPAHRICNERRGNKSLAALNGSISPRPRDVGCSTSLPW</sequence>
<dbReference type="Gene3D" id="1.10.30.50">
    <property type="match status" value="1"/>
</dbReference>
<feature type="domain" description="HNH" evidence="2">
    <location>
        <begin position="99"/>
        <end position="152"/>
    </location>
</feature>
<keyword evidence="3" id="KW-0378">Hydrolase</keyword>
<dbReference type="GO" id="GO:0003676">
    <property type="term" value="F:nucleic acid binding"/>
    <property type="evidence" value="ECO:0007669"/>
    <property type="project" value="InterPro"/>
</dbReference>
<dbReference type="EMBL" id="BK015430">
    <property type="protein sequence ID" value="DAE06196.1"/>
    <property type="molecule type" value="Genomic_DNA"/>
</dbReference>
<evidence type="ECO:0000313" key="3">
    <source>
        <dbReference type="EMBL" id="DAE06196.1"/>
    </source>
</evidence>
<evidence type="ECO:0000256" key="1">
    <source>
        <dbReference type="SAM" id="MobiDB-lite"/>
    </source>
</evidence>
<feature type="region of interest" description="Disordered" evidence="1">
    <location>
        <begin position="25"/>
        <end position="44"/>
    </location>
</feature>
<keyword evidence="3" id="KW-0255">Endonuclease</keyword>
<dbReference type="GO" id="GO:0008270">
    <property type="term" value="F:zinc ion binding"/>
    <property type="evidence" value="ECO:0007669"/>
    <property type="project" value="InterPro"/>
</dbReference>
<keyword evidence="3" id="KW-0540">Nuclease</keyword>
<feature type="compositionally biased region" description="Low complexity" evidence="1">
    <location>
        <begin position="34"/>
        <end position="43"/>
    </location>
</feature>
<dbReference type="InterPro" id="IPR002711">
    <property type="entry name" value="HNH"/>
</dbReference>
<accession>A0A8S5PJ30</accession>
<name>A0A8S5PJ30_9CAUD</name>
<protein>
    <submittedName>
        <fullName evidence="3">CRISPR-associated endonuclease</fullName>
    </submittedName>
</protein>
<dbReference type="InterPro" id="IPR003615">
    <property type="entry name" value="HNH_nuc"/>
</dbReference>
<reference evidence="3" key="1">
    <citation type="journal article" date="2021" name="Proc. Natl. Acad. Sci. U.S.A.">
        <title>A Catalog of Tens of Thousands of Viruses from Human Metagenomes Reveals Hidden Associations with Chronic Diseases.</title>
        <authorList>
            <person name="Tisza M.J."/>
            <person name="Buck C.B."/>
        </authorList>
    </citation>
    <scope>NUCLEOTIDE SEQUENCE</scope>
    <source>
        <strain evidence="3">CtwIa5</strain>
    </source>
</reference>
<evidence type="ECO:0000259" key="2">
    <source>
        <dbReference type="Pfam" id="PF01844"/>
    </source>
</evidence>
<dbReference type="Pfam" id="PF01844">
    <property type="entry name" value="HNH"/>
    <property type="match status" value="1"/>
</dbReference>
<organism evidence="3">
    <name type="scientific">Siphoviridae sp. ctwIa5</name>
    <dbReference type="NCBI Taxonomy" id="2825729"/>
    <lineage>
        <taxon>Viruses</taxon>
        <taxon>Duplodnaviria</taxon>
        <taxon>Heunggongvirae</taxon>
        <taxon>Uroviricota</taxon>
        <taxon>Caudoviricetes</taxon>
    </lineage>
</organism>
<dbReference type="CDD" id="cd00085">
    <property type="entry name" value="HNHc"/>
    <property type="match status" value="1"/>
</dbReference>